<dbReference type="Gene3D" id="3.40.50.1820">
    <property type="entry name" value="alpha/beta hydrolase"/>
    <property type="match status" value="1"/>
</dbReference>
<feature type="region of interest" description="Disordered" evidence="1">
    <location>
        <begin position="218"/>
        <end position="242"/>
    </location>
</feature>
<evidence type="ECO:0000313" key="3">
    <source>
        <dbReference type="EMBL" id="SDB21821.1"/>
    </source>
</evidence>
<keyword evidence="4" id="KW-1185">Reference proteome</keyword>
<feature type="domain" description="Alpha/beta hydrolase fold-5" evidence="2">
    <location>
        <begin position="83"/>
        <end position="244"/>
    </location>
</feature>
<dbReference type="EMBL" id="FMXP01000013">
    <property type="protein sequence ID" value="SDB21821.1"/>
    <property type="molecule type" value="Genomic_DNA"/>
</dbReference>
<gene>
    <name evidence="3" type="ORF">SAMN02910293_01096</name>
</gene>
<dbReference type="AlphaFoldDB" id="A0A1G6BMH4"/>
<evidence type="ECO:0000256" key="1">
    <source>
        <dbReference type="SAM" id="MobiDB-lite"/>
    </source>
</evidence>
<dbReference type="Proteomes" id="UP000182508">
    <property type="component" value="Unassembled WGS sequence"/>
</dbReference>
<dbReference type="InterPro" id="IPR029059">
    <property type="entry name" value="AB_hydrolase_5"/>
</dbReference>
<dbReference type="InterPro" id="IPR029058">
    <property type="entry name" value="AB_hydrolase_fold"/>
</dbReference>
<organism evidence="3 4">
    <name type="scientific">Streptococcus henryi</name>
    <dbReference type="NCBI Taxonomy" id="439219"/>
    <lineage>
        <taxon>Bacteria</taxon>
        <taxon>Bacillati</taxon>
        <taxon>Bacillota</taxon>
        <taxon>Bacilli</taxon>
        <taxon>Lactobacillales</taxon>
        <taxon>Streptococcaceae</taxon>
        <taxon>Streptococcus</taxon>
    </lineage>
</organism>
<dbReference type="STRING" id="439219.SAMN02910293_01096"/>
<dbReference type="SUPFAM" id="SSF53474">
    <property type="entry name" value="alpha/beta-Hydrolases"/>
    <property type="match status" value="1"/>
</dbReference>
<protein>
    <submittedName>
        <fullName evidence="3">Alpha/beta hydrolase family protein</fullName>
    </submittedName>
</protein>
<name>A0A1G6BMH4_9STRE</name>
<dbReference type="eggNOG" id="COG2267">
    <property type="taxonomic scope" value="Bacteria"/>
</dbReference>
<dbReference type="Pfam" id="PF12695">
    <property type="entry name" value="Abhydrolase_5"/>
    <property type="match status" value="1"/>
</dbReference>
<evidence type="ECO:0000313" key="4">
    <source>
        <dbReference type="Proteomes" id="UP000182508"/>
    </source>
</evidence>
<sequence>MVGQQLLVMRKISIHSSINMTNKMKKIGRYFLALCLALILIIGTVLHTKTYQASEQAQAISQTANQTKDYLYFKAYGERKGNILFYQGALVEESSYASIASNLSQDGYDVYILKAPLNLPILAQQKALNIIEKENLDNVYLAGHSLGGVVASLNAEKSSKIQGLILLASYPSEKTDLSSDKLRVLSITATNDKVLKWQNYENAKKRLPESTQYRSIEGGNHGGFGDYGQQSHDGKASLTSHEQNQEISQIVLNFLNGQA</sequence>
<dbReference type="GO" id="GO:0016787">
    <property type="term" value="F:hydrolase activity"/>
    <property type="evidence" value="ECO:0007669"/>
    <property type="project" value="UniProtKB-KW"/>
</dbReference>
<proteinExistence type="predicted"/>
<evidence type="ECO:0000259" key="2">
    <source>
        <dbReference type="Pfam" id="PF12695"/>
    </source>
</evidence>
<accession>A0A1G6BMH4</accession>
<keyword evidence="3" id="KW-0378">Hydrolase</keyword>
<reference evidence="3 4" key="1">
    <citation type="submission" date="2016-10" db="EMBL/GenBank/DDBJ databases">
        <authorList>
            <person name="de Groot N.N."/>
        </authorList>
    </citation>
    <scope>NUCLEOTIDE SEQUENCE [LARGE SCALE GENOMIC DNA]</scope>
    <source>
        <strain evidence="3 4">A-4</strain>
    </source>
</reference>